<dbReference type="AlphaFoldDB" id="A0A9N9GPD3"/>
<reference evidence="4" key="1">
    <citation type="submission" date="2021-06" db="EMBL/GenBank/DDBJ databases">
        <authorList>
            <person name="Kallberg Y."/>
            <person name="Tangrot J."/>
            <person name="Rosling A."/>
        </authorList>
    </citation>
    <scope>NUCLEOTIDE SEQUENCE</scope>
    <source>
        <strain evidence="4">IN212</strain>
    </source>
</reference>
<evidence type="ECO:0000256" key="2">
    <source>
        <dbReference type="ARBA" id="ARBA00022840"/>
    </source>
</evidence>
<proteinExistence type="predicted"/>
<dbReference type="GO" id="GO:0042626">
    <property type="term" value="F:ATPase-coupled transmembrane transporter activity"/>
    <property type="evidence" value="ECO:0007669"/>
    <property type="project" value="TreeGrafter"/>
</dbReference>
<protein>
    <submittedName>
        <fullName evidence="4">17248_t:CDS:1</fullName>
    </submittedName>
</protein>
<evidence type="ECO:0000313" key="4">
    <source>
        <dbReference type="EMBL" id="CAG8616403.1"/>
    </source>
</evidence>
<gene>
    <name evidence="4" type="ORF">RFULGI_LOCUS7187</name>
</gene>
<evidence type="ECO:0000313" key="5">
    <source>
        <dbReference type="Proteomes" id="UP000789396"/>
    </source>
</evidence>
<dbReference type="OrthoDB" id="6500128at2759"/>
<dbReference type="GO" id="GO:0016020">
    <property type="term" value="C:membrane"/>
    <property type="evidence" value="ECO:0007669"/>
    <property type="project" value="TreeGrafter"/>
</dbReference>
<dbReference type="PANTHER" id="PTHR24223">
    <property type="entry name" value="ATP-BINDING CASSETTE SUB-FAMILY C"/>
    <property type="match status" value="1"/>
</dbReference>
<dbReference type="InterPro" id="IPR050173">
    <property type="entry name" value="ABC_transporter_C-like"/>
</dbReference>
<comment type="caution">
    <text evidence="4">The sequence shown here is derived from an EMBL/GenBank/DDBJ whole genome shotgun (WGS) entry which is preliminary data.</text>
</comment>
<name>A0A9N9GPD3_9GLOM</name>
<organism evidence="4 5">
    <name type="scientific">Racocetra fulgida</name>
    <dbReference type="NCBI Taxonomy" id="60492"/>
    <lineage>
        <taxon>Eukaryota</taxon>
        <taxon>Fungi</taxon>
        <taxon>Fungi incertae sedis</taxon>
        <taxon>Mucoromycota</taxon>
        <taxon>Glomeromycotina</taxon>
        <taxon>Glomeromycetes</taxon>
        <taxon>Diversisporales</taxon>
        <taxon>Gigasporaceae</taxon>
        <taxon>Racocetra</taxon>
    </lineage>
</organism>
<dbReference type="InterPro" id="IPR003439">
    <property type="entry name" value="ABC_transporter-like_ATP-bd"/>
</dbReference>
<evidence type="ECO:0000259" key="3">
    <source>
        <dbReference type="Pfam" id="PF00005"/>
    </source>
</evidence>
<feature type="domain" description="ABC transporter" evidence="3">
    <location>
        <begin position="62"/>
        <end position="132"/>
    </location>
</feature>
<dbReference type="GO" id="GO:0005524">
    <property type="term" value="F:ATP binding"/>
    <property type="evidence" value="ECO:0007669"/>
    <property type="project" value="UniProtKB-KW"/>
</dbReference>
<dbReference type="GO" id="GO:0016887">
    <property type="term" value="F:ATP hydrolysis activity"/>
    <property type="evidence" value="ECO:0007669"/>
    <property type="project" value="InterPro"/>
</dbReference>
<dbReference type="FunFam" id="3.40.50.300:FF:002586">
    <property type="entry name" value="Putative abc transporter c family member"/>
    <property type="match status" value="1"/>
</dbReference>
<dbReference type="Gene3D" id="3.40.50.300">
    <property type="entry name" value="P-loop containing nucleotide triphosphate hydrolases"/>
    <property type="match status" value="1"/>
</dbReference>
<keyword evidence="5" id="KW-1185">Reference proteome</keyword>
<feature type="non-terminal residue" evidence="4">
    <location>
        <position position="1"/>
    </location>
</feature>
<accession>A0A9N9GPD3</accession>
<dbReference type="InterPro" id="IPR027417">
    <property type="entry name" value="P-loop_NTPase"/>
</dbReference>
<dbReference type="Proteomes" id="UP000789396">
    <property type="component" value="Unassembled WGS sequence"/>
</dbReference>
<keyword evidence="1" id="KW-0547">Nucleotide-binding</keyword>
<keyword evidence="2" id="KW-0067">ATP-binding</keyword>
<sequence>MHFKLLELLIGVLDKLLKCDKLEIEADNIIPDHRPPPEWPSRGDIHIKNLEIKYRHDSPLVLKGVSADIMAAEKIGIVGRTGCGKSTLATSFFRFVEPTSGSIVIDDIDITTIGLRDLRSNITIIPQDPVLFN</sequence>
<dbReference type="Pfam" id="PF00005">
    <property type="entry name" value="ABC_tran"/>
    <property type="match status" value="1"/>
</dbReference>
<evidence type="ECO:0000256" key="1">
    <source>
        <dbReference type="ARBA" id="ARBA00022741"/>
    </source>
</evidence>
<dbReference type="SUPFAM" id="SSF52540">
    <property type="entry name" value="P-loop containing nucleoside triphosphate hydrolases"/>
    <property type="match status" value="1"/>
</dbReference>
<dbReference type="EMBL" id="CAJVPZ010010110">
    <property type="protein sequence ID" value="CAG8616403.1"/>
    <property type="molecule type" value="Genomic_DNA"/>
</dbReference>